<proteinExistence type="predicted"/>
<feature type="domain" description="TNase-like" evidence="1">
    <location>
        <begin position="13"/>
        <end position="99"/>
    </location>
</feature>
<reference evidence="3" key="1">
    <citation type="journal article" date="2019" name="Int. J. Syst. Evol. Microbiol.">
        <title>The Global Catalogue of Microorganisms (GCM) 10K type strain sequencing project: providing services to taxonomists for standard genome sequencing and annotation.</title>
        <authorList>
            <consortium name="The Broad Institute Genomics Platform"/>
            <consortium name="The Broad Institute Genome Sequencing Center for Infectious Disease"/>
            <person name="Wu L."/>
            <person name="Ma J."/>
        </authorList>
    </citation>
    <scope>NUCLEOTIDE SEQUENCE [LARGE SCALE GENOMIC DNA]</scope>
    <source>
        <strain evidence="3">NBRC 103632</strain>
    </source>
</reference>
<evidence type="ECO:0000313" key="3">
    <source>
        <dbReference type="Proteomes" id="UP001595957"/>
    </source>
</evidence>
<evidence type="ECO:0000259" key="1">
    <source>
        <dbReference type="PROSITE" id="PS50830"/>
    </source>
</evidence>
<dbReference type="InterPro" id="IPR002071">
    <property type="entry name" value="Thermonucl_AS"/>
</dbReference>
<comment type="caution">
    <text evidence="2">The sequence shown here is derived from an EMBL/GenBank/DDBJ whole genome shotgun (WGS) entry which is preliminary data.</text>
</comment>
<gene>
    <name evidence="2" type="ORF">ACFO3E_15120</name>
</gene>
<dbReference type="RefSeq" id="WP_380805778.1">
    <property type="nucleotide sequence ID" value="NZ_JBHSFZ010000036.1"/>
</dbReference>
<evidence type="ECO:0000313" key="2">
    <source>
        <dbReference type="EMBL" id="MFC4595509.1"/>
    </source>
</evidence>
<dbReference type="InterPro" id="IPR016071">
    <property type="entry name" value="Staphylococal_nuclease_OB-fold"/>
</dbReference>
<dbReference type="PROSITE" id="PS01284">
    <property type="entry name" value="TNASE_2"/>
    <property type="match status" value="1"/>
</dbReference>
<accession>A0ABV9F5I4</accession>
<name>A0ABV9F5I4_9SPHN</name>
<sequence length="116" mass="12474">MIAGILLSAAVTVVDGDTLRIGGERVRLLGIDAPEIHGCRPGRACVPGDGQASKRSLQAMMGEKISVQRVGQDRYGRTLAQVYIGGRNVACEQIRRGHAQYVAKWDDGGLLARDCR</sequence>
<dbReference type="PROSITE" id="PS50830">
    <property type="entry name" value="TNASE_3"/>
    <property type="match status" value="1"/>
</dbReference>
<dbReference type="Gene3D" id="2.40.50.90">
    <property type="match status" value="1"/>
</dbReference>
<protein>
    <submittedName>
        <fullName evidence="2">Thermonuclease family protein</fullName>
    </submittedName>
</protein>
<dbReference type="EMBL" id="JBHSFZ010000036">
    <property type="protein sequence ID" value="MFC4595509.1"/>
    <property type="molecule type" value="Genomic_DNA"/>
</dbReference>
<organism evidence="2 3">
    <name type="scientific">Sphingobium tyrosinilyticum</name>
    <dbReference type="NCBI Taxonomy" id="2715436"/>
    <lineage>
        <taxon>Bacteria</taxon>
        <taxon>Pseudomonadati</taxon>
        <taxon>Pseudomonadota</taxon>
        <taxon>Alphaproteobacteria</taxon>
        <taxon>Sphingomonadales</taxon>
        <taxon>Sphingomonadaceae</taxon>
        <taxon>Sphingobium</taxon>
    </lineage>
</organism>
<dbReference type="Proteomes" id="UP001595957">
    <property type="component" value="Unassembled WGS sequence"/>
</dbReference>
<dbReference type="SUPFAM" id="SSF50199">
    <property type="entry name" value="Staphylococcal nuclease"/>
    <property type="match status" value="1"/>
</dbReference>
<dbReference type="InterPro" id="IPR035437">
    <property type="entry name" value="SNase_OB-fold_sf"/>
</dbReference>
<keyword evidence="3" id="KW-1185">Reference proteome</keyword>
<dbReference type="Pfam" id="PF00565">
    <property type="entry name" value="SNase"/>
    <property type="match status" value="1"/>
</dbReference>